<accession>A0A9D4LU10</accession>
<gene>
    <name evidence="8" type="ORF">DPMN_028063</name>
</gene>
<dbReference type="EMBL" id="JAIWYP010000002">
    <property type="protein sequence ID" value="KAH3865025.1"/>
    <property type="molecule type" value="Genomic_DNA"/>
</dbReference>
<dbReference type="Proteomes" id="UP000828390">
    <property type="component" value="Unassembled WGS sequence"/>
</dbReference>
<dbReference type="PANTHER" id="PTHR19134:SF562">
    <property type="entry name" value="PROTEIN-TYROSINE-PHOSPHATASE"/>
    <property type="match status" value="1"/>
</dbReference>
<dbReference type="PROSITE" id="PS50055">
    <property type="entry name" value="TYR_PHOSPHATASE_PTP"/>
    <property type="match status" value="2"/>
</dbReference>
<organism evidence="8 9">
    <name type="scientific">Dreissena polymorpha</name>
    <name type="common">Zebra mussel</name>
    <name type="synonym">Mytilus polymorpha</name>
    <dbReference type="NCBI Taxonomy" id="45954"/>
    <lineage>
        <taxon>Eukaryota</taxon>
        <taxon>Metazoa</taxon>
        <taxon>Spiralia</taxon>
        <taxon>Lophotrochozoa</taxon>
        <taxon>Mollusca</taxon>
        <taxon>Bivalvia</taxon>
        <taxon>Autobranchia</taxon>
        <taxon>Heteroconchia</taxon>
        <taxon>Euheterodonta</taxon>
        <taxon>Imparidentia</taxon>
        <taxon>Neoheterodontei</taxon>
        <taxon>Myida</taxon>
        <taxon>Dreissenoidea</taxon>
        <taxon>Dreissenidae</taxon>
        <taxon>Dreissena</taxon>
    </lineage>
</organism>
<dbReference type="InterPro" id="IPR000742">
    <property type="entry name" value="EGF"/>
</dbReference>
<dbReference type="Gene3D" id="2.170.300.10">
    <property type="entry name" value="Tie2 ligand-binding domain superfamily"/>
    <property type="match status" value="2"/>
</dbReference>
<dbReference type="InterPro" id="IPR000242">
    <property type="entry name" value="PTP_cat"/>
</dbReference>
<dbReference type="InterPro" id="IPR016130">
    <property type="entry name" value="Tyr_Pase_AS"/>
</dbReference>
<keyword evidence="9" id="KW-1185">Reference proteome</keyword>
<dbReference type="Pfam" id="PF00102">
    <property type="entry name" value="Y_phosphatase"/>
    <property type="match status" value="2"/>
</dbReference>
<protein>
    <recommendedName>
        <fullName evidence="2">protein-tyrosine-phosphatase</fullName>
        <ecNumber evidence="2">3.1.3.48</ecNumber>
    </recommendedName>
</protein>
<dbReference type="InterPro" id="IPR008979">
    <property type="entry name" value="Galactose-bd-like_sf"/>
</dbReference>
<evidence type="ECO:0000259" key="7">
    <source>
        <dbReference type="PROSITE" id="PS50056"/>
    </source>
</evidence>
<sequence length="1057" mass="118175">MEGATLSTNGTIYPEWVVEKAIDGRTSRKPDQDITCTAIERPTWLQLNITQTYFVERVVLQGRTDGAFEQLKKIDMYGGYDDTNMVQQQITEALDSKLTYAISPPQAMRTIRVIGQKNIKEQYMTLCEIEVYRQKDCGQGTYGPNCNQRCHCLEGPCDTINGTCGSECQAGWRGATCNETCDNGWHGQGCRTKCGQCLNNTACNKASGVCRAGCSAGYNGSLCTDECDNGRFGQGCLNECGQCVNNVACTKTSGVCPDGCAAGYKGYLCTDECENQWYGPGCQNRCGYCQHKVACNKVSGDCPGQCQPGYNGTMCTHACFNGWYGQGCLTRCGHCLNNAACNKTSGVCPDGCAAGYNGSLCTDVCDVGFFGDYCSTACGKCNGACHHIDGTCSQGCKEGFTGDLCMTQMIKSAFIGQAVGGSVGGIVVIAIVVIIVFRRRRSTPTKRHQLDDIHVAIQNGTDYTIEQTPTTSKNKPLNSQRGNISNAVYANTVSPEEDGLYYNSKSLHRERKRTEIRLIAVDKLREFVRGNYQYETIFQQEFDKIHFGLQHPTIVASAATGKNRYKEMYAYDHSRVILRRIADEPNSDYINACHVDGYMEEKKYIASQGPVNPMVGDFWRMVWEQDVCIIIMATKLVEEGNMKCLKYWGESKPIIHGTFAVTLSEEKEYSCYTIRTITVHEKDKPRISRNVTQFHYTAWPDKSRTAKQPWLIHCSAGVGRTGTFIAMDYLYDQGKETGNIDIPQCVTNLRAQRVNMVQTASQYRYLYKLMLEMLVLPSQPVTTEQLSGDNMALKEQYLDLSTEESLFPDEETYKSATTNENQSKNRSMDILAADNYRPYLSSHIPNTTDYINAVIMPSFKLPTRFIITQAPLEHSFVDFCRLICEKEIALIISFDDSMSEEEKCLPGENETKSISGIRLTGVSCEPKDGPDFYTRLFDLNLKQKTHRFSQIVYTGWSQTMELPQSPRSFMDLLRHVRNVTGSEAPILVTCLNGADKSGLFVVIWTLLEHLEIDGEVSIPRVVRHLRLRRKQIIPTFDQFKFCADCIVLDDANTYANF</sequence>
<evidence type="ECO:0000313" key="8">
    <source>
        <dbReference type="EMBL" id="KAH3865025.1"/>
    </source>
</evidence>
<keyword evidence="5" id="KW-1133">Transmembrane helix</keyword>
<dbReference type="SMART" id="SM00194">
    <property type="entry name" value="PTPc"/>
    <property type="match status" value="2"/>
</dbReference>
<comment type="similarity">
    <text evidence="1">Belongs to the protein-tyrosine phosphatase family.</text>
</comment>
<keyword evidence="3" id="KW-0378">Hydrolase</keyword>
<dbReference type="EC" id="3.1.3.48" evidence="2"/>
<evidence type="ECO:0000256" key="5">
    <source>
        <dbReference type="SAM" id="Phobius"/>
    </source>
</evidence>
<dbReference type="Gene3D" id="3.90.190.10">
    <property type="entry name" value="Protein tyrosine phosphatase superfamily"/>
    <property type="match status" value="2"/>
</dbReference>
<reference evidence="8" key="1">
    <citation type="journal article" date="2019" name="bioRxiv">
        <title>The Genome of the Zebra Mussel, Dreissena polymorpha: A Resource for Invasive Species Research.</title>
        <authorList>
            <person name="McCartney M.A."/>
            <person name="Auch B."/>
            <person name="Kono T."/>
            <person name="Mallez S."/>
            <person name="Zhang Y."/>
            <person name="Obille A."/>
            <person name="Becker A."/>
            <person name="Abrahante J.E."/>
            <person name="Garbe J."/>
            <person name="Badalamenti J.P."/>
            <person name="Herman A."/>
            <person name="Mangelson H."/>
            <person name="Liachko I."/>
            <person name="Sullivan S."/>
            <person name="Sone E.D."/>
            <person name="Koren S."/>
            <person name="Silverstein K.A.T."/>
            <person name="Beckman K.B."/>
            <person name="Gohl D.M."/>
        </authorList>
    </citation>
    <scope>NUCLEOTIDE SEQUENCE</scope>
    <source>
        <strain evidence="8">Duluth1</strain>
        <tissue evidence="8">Whole animal</tissue>
    </source>
</reference>
<dbReference type="SMART" id="SM00404">
    <property type="entry name" value="PTPc_motif"/>
    <property type="match status" value="2"/>
</dbReference>
<reference evidence="8" key="2">
    <citation type="submission" date="2020-11" db="EMBL/GenBank/DDBJ databases">
        <authorList>
            <person name="McCartney M.A."/>
            <person name="Auch B."/>
            <person name="Kono T."/>
            <person name="Mallez S."/>
            <person name="Becker A."/>
            <person name="Gohl D.M."/>
            <person name="Silverstein K.A.T."/>
            <person name="Koren S."/>
            <person name="Bechman K.B."/>
            <person name="Herman A."/>
            <person name="Abrahante J.E."/>
            <person name="Garbe J."/>
        </authorList>
    </citation>
    <scope>NUCLEOTIDE SEQUENCE</scope>
    <source>
        <strain evidence="8">Duluth1</strain>
        <tissue evidence="8">Whole animal</tissue>
    </source>
</reference>
<dbReference type="InterPro" id="IPR003595">
    <property type="entry name" value="Tyr_Pase_cat"/>
</dbReference>
<comment type="caution">
    <text evidence="8">The sequence shown here is derived from an EMBL/GenBank/DDBJ whole genome shotgun (WGS) entry which is preliminary data.</text>
</comment>
<dbReference type="SMART" id="SM00181">
    <property type="entry name" value="EGF"/>
    <property type="match status" value="6"/>
</dbReference>
<keyword evidence="5" id="KW-0472">Membrane</keyword>
<dbReference type="InterPro" id="IPR050348">
    <property type="entry name" value="Protein-Tyr_Phosphatase"/>
</dbReference>
<dbReference type="SUPFAM" id="SSF52799">
    <property type="entry name" value="(Phosphotyrosine protein) phosphatases II"/>
    <property type="match status" value="2"/>
</dbReference>
<feature type="domain" description="Tyrosine specific protein phosphatases" evidence="7">
    <location>
        <begin position="711"/>
        <end position="764"/>
    </location>
</feature>
<keyword evidence="4" id="KW-0904">Protein phosphatase</keyword>
<dbReference type="PRINTS" id="PR00700">
    <property type="entry name" value="PRTYPHPHTASE"/>
</dbReference>
<evidence type="ECO:0000256" key="3">
    <source>
        <dbReference type="ARBA" id="ARBA00022801"/>
    </source>
</evidence>
<keyword evidence="5" id="KW-0812">Transmembrane</keyword>
<feature type="domain" description="Tyrosine-protein phosphatase" evidence="6">
    <location>
        <begin position="562"/>
        <end position="773"/>
    </location>
</feature>
<evidence type="ECO:0000256" key="4">
    <source>
        <dbReference type="ARBA" id="ARBA00022912"/>
    </source>
</evidence>
<dbReference type="PROSITE" id="PS50056">
    <property type="entry name" value="TYR_PHOSPHATASE_2"/>
    <property type="match status" value="2"/>
</dbReference>
<dbReference type="Gene3D" id="2.60.120.260">
    <property type="entry name" value="Galactose-binding domain-like"/>
    <property type="match status" value="1"/>
</dbReference>
<feature type="transmembrane region" description="Helical" evidence="5">
    <location>
        <begin position="414"/>
        <end position="437"/>
    </location>
</feature>
<feature type="domain" description="Tyrosine-protein phosphatase" evidence="6">
    <location>
        <begin position="793"/>
        <end position="1049"/>
    </location>
</feature>
<dbReference type="AlphaFoldDB" id="A0A9D4LU10"/>
<evidence type="ECO:0000256" key="1">
    <source>
        <dbReference type="ARBA" id="ARBA00009580"/>
    </source>
</evidence>
<evidence type="ECO:0000256" key="2">
    <source>
        <dbReference type="ARBA" id="ARBA00013064"/>
    </source>
</evidence>
<evidence type="ECO:0000313" key="9">
    <source>
        <dbReference type="Proteomes" id="UP000828390"/>
    </source>
</evidence>
<dbReference type="PANTHER" id="PTHR19134">
    <property type="entry name" value="RECEPTOR-TYPE TYROSINE-PROTEIN PHOSPHATASE"/>
    <property type="match status" value="1"/>
</dbReference>
<dbReference type="PROSITE" id="PS00383">
    <property type="entry name" value="TYR_PHOSPHATASE_1"/>
    <property type="match status" value="1"/>
</dbReference>
<dbReference type="InterPro" id="IPR000387">
    <property type="entry name" value="Tyr_Pase_dom"/>
</dbReference>
<name>A0A9D4LU10_DREPO</name>
<dbReference type="GO" id="GO:0004725">
    <property type="term" value="F:protein tyrosine phosphatase activity"/>
    <property type="evidence" value="ECO:0007669"/>
    <property type="project" value="UniProtKB-EC"/>
</dbReference>
<dbReference type="InterPro" id="IPR029021">
    <property type="entry name" value="Prot-tyrosine_phosphatase-like"/>
</dbReference>
<proteinExistence type="inferred from homology"/>
<feature type="domain" description="Tyrosine specific protein phosphatases" evidence="7">
    <location>
        <begin position="967"/>
        <end position="1040"/>
    </location>
</feature>
<evidence type="ECO:0000259" key="6">
    <source>
        <dbReference type="PROSITE" id="PS50055"/>
    </source>
</evidence>
<dbReference type="CDD" id="cd00047">
    <property type="entry name" value="PTPc"/>
    <property type="match status" value="2"/>
</dbReference>
<dbReference type="SUPFAM" id="SSF49785">
    <property type="entry name" value="Galactose-binding domain-like"/>
    <property type="match status" value="1"/>
</dbReference>